<protein>
    <submittedName>
        <fullName evidence="2">Uncharacterized protein</fullName>
    </submittedName>
</protein>
<dbReference type="Gramene" id="ERM95064">
    <property type="protein sequence ID" value="ERM95064"/>
    <property type="gene ID" value="AMTR_s00009p00249850"/>
</dbReference>
<dbReference type="PANTHER" id="PTHR36072:SF2">
    <property type="entry name" value="OS01G0531000 PROTEIN"/>
    <property type="match status" value="1"/>
</dbReference>
<feature type="region of interest" description="Disordered" evidence="1">
    <location>
        <begin position="120"/>
        <end position="164"/>
    </location>
</feature>
<feature type="compositionally biased region" description="Basic and acidic residues" evidence="1">
    <location>
        <begin position="120"/>
        <end position="142"/>
    </location>
</feature>
<name>W1NIL1_AMBTC</name>
<sequence length="233" mass="25762">MGEHKGGEIPGFNCTVRVERNRSKKRRAKPGSAPQNNVIYICSFCFYRNIRRGTPRGHVKALFAQRPDLEVGREGEEEIEGGIPNHEIEREMGTENPIEKYGRILKTDDNIVNLVGNDKYMQESKRESSNAKQNQERVKEPSTGEPQQNPVKKAGTKPITDGKSGFVERAEAIIDSPMLKTMATPLGKPVCVSSMESGSGSNASTGNSRKRRRKSWSSLKELATAGKAIPFMG</sequence>
<dbReference type="PANTHER" id="PTHR36072">
    <property type="entry name" value="OS01G0541600 PROTEIN"/>
    <property type="match status" value="1"/>
</dbReference>
<evidence type="ECO:0000313" key="2">
    <source>
        <dbReference type="EMBL" id="ERM95064.1"/>
    </source>
</evidence>
<feature type="region of interest" description="Disordered" evidence="1">
    <location>
        <begin position="179"/>
        <end position="233"/>
    </location>
</feature>
<feature type="compositionally biased region" description="Low complexity" evidence="1">
    <location>
        <begin position="193"/>
        <end position="207"/>
    </location>
</feature>
<dbReference type="Proteomes" id="UP000017836">
    <property type="component" value="Unassembled WGS sequence"/>
</dbReference>
<keyword evidence="3" id="KW-1185">Reference proteome</keyword>
<evidence type="ECO:0000313" key="3">
    <source>
        <dbReference type="Proteomes" id="UP000017836"/>
    </source>
</evidence>
<gene>
    <name evidence="2" type="ORF">AMTR_s00009p00249850</name>
</gene>
<dbReference type="EMBL" id="KI397501">
    <property type="protein sequence ID" value="ERM95064.1"/>
    <property type="molecule type" value="Genomic_DNA"/>
</dbReference>
<proteinExistence type="predicted"/>
<dbReference type="eggNOG" id="ENOG502S0TF">
    <property type="taxonomic scope" value="Eukaryota"/>
</dbReference>
<reference evidence="3" key="1">
    <citation type="journal article" date="2013" name="Science">
        <title>The Amborella genome and the evolution of flowering plants.</title>
        <authorList>
            <consortium name="Amborella Genome Project"/>
        </authorList>
    </citation>
    <scope>NUCLEOTIDE SEQUENCE [LARGE SCALE GENOMIC DNA]</scope>
</reference>
<dbReference type="AlphaFoldDB" id="W1NIL1"/>
<dbReference type="HOGENOM" id="CLU_067209_0_0_1"/>
<evidence type="ECO:0000256" key="1">
    <source>
        <dbReference type="SAM" id="MobiDB-lite"/>
    </source>
</evidence>
<accession>W1NIL1</accession>
<organism evidence="2 3">
    <name type="scientific">Amborella trichopoda</name>
    <dbReference type="NCBI Taxonomy" id="13333"/>
    <lineage>
        <taxon>Eukaryota</taxon>
        <taxon>Viridiplantae</taxon>
        <taxon>Streptophyta</taxon>
        <taxon>Embryophyta</taxon>
        <taxon>Tracheophyta</taxon>
        <taxon>Spermatophyta</taxon>
        <taxon>Magnoliopsida</taxon>
        <taxon>Amborellales</taxon>
        <taxon>Amborellaceae</taxon>
        <taxon>Amborella</taxon>
    </lineage>
</organism>